<protein>
    <submittedName>
        <fullName evidence="4">Marine proteobacterial sortase target protein</fullName>
    </submittedName>
</protein>
<keyword evidence="5" id="KW-1185">Reference proteome</keyword>
<dbReference type="InterPro" id="IPR013694">
    <property type="entry name" value="VIT"/>
</dbReference>
<dbReference type="PANTHER" id="PTHR45737:SF6">
    <property type="entry name" value="VON WILLEBRAND FACTOR A DOMAIN-CONTAINING PROTEIN 5A"/>
    <property type="match status" value="1"/>
</dbReference>
<proteinExistence type="predicted"/>
<dbReference type="PROSITE" id="PS51468">
    <property type="entry name" value="VIT"/>
    <property type="match status" value="1"/>
</dbReference>
<gene>
    <name evidence="4" type="ORF">ACFL27_07975</name>
</gene>
<feature type="domain" description="VWFA" evidence="2">
    <location>
        <begin position="349"/>
        <end position="519"/>
    </location>
</feature>
<dbReference type="Pfam" id="PF13768">
    <property type="entry name" value="VWA_3"/>
    <property type="match status" value="1"/>
</dbReference>
<evidence type="ECO:0000259" key="2">
    <source>
        <dbReference type="PROSITE" id="PS50234"/>
    </source>
</evidence>
<feature type="domain" description="VIT" evidence="3">
    <location>
        <begin position="63"/>
        <end position="191"/>
    </location>
</feature>
<organism evidence="4 5">
    <name type="scientific">candidate division CSSED10-310 bacterium</name>
    <dbReference type="NCBI Taxonomy" id="2855610"/>
    <lineage>
        <taxon>Bacteria</taxon>
        <taxon>Bacteria division CSSED10-310</taxon>
    </lineage>
</organism>
<comment type="caution">
    <text evidence="4">The sequence shown here is derived from an EMBL/GenBank/DDBJ whole genome shotgun (WGS) entry which is preliminary data.</text>
</comment>
<dbReference type="Pfam" id="PF08487">
    <property type="entry name" value="VIT"/>
    <property type="match status" value="1"/>
</dbReference>
<reference evidence="4 5" key="1">
    <citation type="submission" date="2024-09" db="EMBL/GenBank/DDBJ databases">
        <title>Laminarin stimulates single cell rates of sulfate reduction while oxygen inhibits transcriptomic activity in coastal marine sediment.</title>
        <authorList>
            <person name="Lindsay M."/>
            <person name="Orcutt B."/>
            <person name="Emerson D."/>
            <person name="Stepanauskas R."/>
            <person name="D'Angelo T."/>
        </authorList>
    </citation>
    <scope>NUCLEOTIDE SEQUENCE [LARGE SCALE GENOMIC DNA]</scope>
    <source>
        <strain evidence="4">SAG AM-311-K15</strain>
    </source>
</reference>
<evidence type="ECO:0000313" key="5">
    <source>
        <dbReference type="Proteomes" id="UP001594351"/>
    </source>
</evidence>
<dbReference type="SUPFAM" id="SSF53300">
    <property type="entry name" value="vWA-like"/>
    <property type="match status" value="1"/>
</dbReference>
<dbReference type="PROSITE" id="PS50234">
    <property type="entry name" value="VWFA"/>
    <property type="match status" value="1"/>
</dbReference>
<keyword evidence="1" id="KW-0472">Membrane</keyword>
<sequence>MNTSAQGLQSSISHFILLGIVLIFALPLTLAVAQEEELNNEDFPFRMEDLGPAVTPVDVKQGSLLFRTERQRTFVQAPILKTDVQLFVTGMVVRAEVSQWFFNPTQEWLEGVYVFPLPENAAVDHLRMVIGHRIIQGQIEERAQAKKMYQKAKKAGRKASLLEQERPNIFTTSVANIGPGEEIEVVIQYQHNADYNQGTFSLRFPMVVARRYIPGKVRIEGVSGTGWAVNTPEVPDAQLITPPILHPGNGPANPVSINIELETGFPIDSIVSLYHQIEQYRMSDSFYTILLRKDAVPANRDFVLEWKPHRDHEPQAALFTQEGEDGIYTLMMVMPPDEGNAGFHRLTRECIFVIDTSGSMHGDSIRQAKEALILALDNLSIEDSFNIIQFNSRHEMLFPESQRATDVIKEEALWYVENLKAKGGTKMLPALQAALQDLGEDKGVRQVIFITDGSVGNEGQLFKYIIENLYRSRLFTVGIGSAPNSHFMRKAAEYGRGTFTYIGSTSEVATKIGQLFKKLENPVLSDIQISWNDPDVEFYPNPIPDLYLGEPIMVTGRLFHEAGHIIVTGERDQVPWEISLKLNRGKEQAGIDKLWARRKIASLMDQYRDSKDKDIIRQQITDVALNHQLVSKFTSLVALDKTPTRPQEKSLTTKPVPVNLPHGWSSKNTVGKLPQTATPAPLFILLGWCSFIAFICLRLSSRRS</sequence>
<accession>A0ABV6YV90</accession>
<dbReference type="Proteomes" id="UP001594351">
    <property type="component" value="Unassembled WGS sequence"/>
</dbReference>
<dbReference type="NCBIfam" id="TIGR03788">
    <property type="entry name" value="marine_srt_targ"/>
    <property type="match status" value="1"/>
</dbReference>
<evidence type="ECO:0000259" key="3">
    <source>
        <dbReference type="PROSITE" id="PS51468"/>
    </source>
</evidence>
<dbReference type="InterPro" id="IPR036465">
    <property type="entry name" value="vWFA_dom_sf"/>
</dbReference>
<dbReference type="EMBL" id="JBHPBY010000077">
    <property type="protein sequence ID" value="MFC1850112.1"/>
    <property type="molecule type" value="Genomic_DNA"/>
</dbReference>
<dbReference type="InterPro" id="IPR002035">
    <property type="entry name" value="VWF_A"/>
</dbReference>
<evidence type="ECO:0000313" key="4">
    <source>
        <dbReference type="EMBL" id="MFC1850112.1"/>
    </source>
</evidence>
<keyword evidence="1" id="KW-0812">Transmembrane</keyword>
<dbReference type="SMART" id="SM00609">
    <property type="entry name" value="VIT"/>
    <property type="match status" value="1"/>
</dbReference>
<keyword evidence="1" id="KW-1133">Transmembrane helix</keyword>
<evidence type="ECO:0000256" key="1">
    <source>
        <dbReference type="SAM" id="Phobius"/>
    </source>
</evidence>
<dbReference type="PANTHER" id="PTHR45737">
    <property type="entry name" value="VON WILLEBRAND FACTOR A DOMAIN-CONTAINING PROTEIN 5A"/>
    <property type="match status" value="1"/>
</dbReference>
<feature type="transmembrane region" description="Helical" evidence="1">
    <location>
        <begin position="680"/>
        <end position="699"/>
    </location>
</feature>
<dbReference type="SMART" id="SM00327">
    <property type="entry name" value="VWA"/>
    <property type="match status" value="1"/>
</dbReference>
<dbReference type="InterPro" id="IPR022440">
    <property type="entry name" value="CHP03788"/>
</dbReference>
<name>A0ABV6YV90_UNCC1</name>
<dbReference type="Gene3D" id="3.40.50.410">
    <property type="entry name" value="von Willebrand factor, type A domain"/>
    <property type="match status" value="1"/>
</dbReference>